<keyword evidence="2" id="KW-1185">Reference proteome</keyword>
<reference evidence="1 2" key="1">
    <citation type="journal article" date="2015" name="Proc. Natl. Acad. Sci. U.S.A.">
        <title>The resurrection genome of Boea hygrometrica: A blueprint for survival of dehydration.</title>
        <authorList>
            <person name="Xiao L."/>
            <person name="Yang G."/>
            <person name="Zhang L."/>
            <person name="Yang X."/>
            <person name="Zhao S."/>
            <person name="Ji Z."/>
            <person name="Zhou Q."/>
            <person name="Hu M."/>
            <person name="Wang Y."/>
            <person name="Chen M."/>
            <person name="Xu Y."/>
            <person name="Jin H."/>
            <person name="Xiao X."/>
            <person name="Hu G."/>
            <person name="Bao F."/>
            <person name="Hu Y."/>
            <person name="Wan P."/>
            <person name="Li L."/>
            <person name="Deng X."/>
            <person name="Kuang T."/>
            <person name="Xiang C."/>
            <person name="Zhu J.K."/>
            <person name="Oliver M.J."/>
            <person name="He Y."/>
        </authorList>
    </citation>
    <scope>NUCLEOTIDE SEQUENCE [LARGE SCALE GENOMIC DNA]</scope>
    <source>
        <strain evidence="2">cv. XS01</strain>
    </source>
</reference>
<protein>
    <submittedName>
        <fullName evidence="1">TMV resistance protein N-like</fullName>
    </submittedName>
</protein>
<evidence type="ECO:0000313" key="1">
    <source>
        <dbReference type="EMBL" id="KZV55569.1"/>
    </source>
</evidence>
<accession>A0A2Z7D7Q0</accession>
<dbReference type="EMBL" id="KQ988499">
    <property type="protein sequence ID" value="KZV55569.1"/>
    <property type="molecule type" value="Genomic_DNA"/>
</dbReference>
<organism evidence="1 2">
    <name type="scientific">Dorcoceras hygrometricum</name>
    <dbReference type="NCBI Taxonomy" id="472368"/>
    <lineage>
        <taxon>Eukaryota</taxon>
        <taxon>Viridiplantae</taxon>
        <taxon>Streptophyta</taxon>
        <taxon>Embryophyta</taxon>
        <taxon>Tracheophyta</taxon>
        <taxon>Spermatophyta</taxon>
        <taxon>Magnoliopsida</taxon>
        <taxon>eudicotyledons</taxon>
        <taxon>Gunneridae</taxon>
        <taxon>Pentapetalae</taxon>
        <taxon>asterids</taxon>
        <taxon>lamiids</taxon>
        <taxon>Lamiales</taxon>
        <taxon>Gesneriaceae</taxon>
        <taxon>Didymocarpoideae</taxon>
        <taxon>Trichosporeae</taxon>
        <taxon>Loxocarpinae</taxon>
        <taxon>Dorcoceras</taxon>
    </lineage>
</organism>
<evidence type="ECO:0000313" key="2">
    <source>
        <dbReference type="Proteomes" id="UP000250235"/>
    </source>
</evidence>
<sequence length="524" mass="58691">MADSLISNALQVNFDSVLSFPDEGMVAIFKALESNGLRGFLGCPSVLYEKDLESFFSNATVHGDPVISCVQSKYVGISEELFAASGDPVKTSCKNKKLKIEFRLMNDILAKYVTVKARSFDAVTHERFLLMTAIHFGLKINWSKILFDILKEMVTKSFKQAKGFAAQICVLSKGAPDLNLGEAKTFPPLKILTVKTVGTYVSKNKNIAPEDETDEPTVEKILKKAAAKRRPAPAVAEPAAKNKRTTVGRAAPTEKNLALVPVVQDVVQAASPSARELRASKRKLKLQESDVEEIVAKGTDRWRSGCRLYLFRKREQLPQIPALDAFVPMCFFIEPVQDLDSRQPYSGIVRRRWAEVCVDIVQFYLFGHLQPVDFTESFSQLRASIDKITLEHVRTQDDVADLKASLCSKITNLEAAFAHSSTNQGHILRNLIHDVQQELKTQQAALSQDLNLVELYMREVVAEHWKEFHKEKPSANQDLMEIRLLEAELAQTSKSINLFQARADLPVTYNERYADRVASSDITL</sequence>
<gene>
    <name evidence="1" type="ORF">F511_35122</name>
</gene>
<dbReference type="AlphaFoldDB" id="A0A2Z7D7Q0"/>
<dbReference type="Proteomes" id="UP000250235">
    <property type="component" value="Unassembled WGS sequence"/>
</dbReference>
<proteinExistence type="predicted"/>
<name>A0A2Z7D7Q0_9LAMI</name>